<evidence type="ECO:0000256" key="18">
    <source>
        <dbReference type="ARBA" id="ARBA00023170"/>
    </source>
</evidence>
<evidence type="ECO:0000256" key="4">
    <source>
        <dbReference type="ARBA" id="ARBA00012513"/>
    </source>
</evidence>
<comment type="similarity">
    <text evidence="20">Belongs to the polygalacturonase-inhibiting protein family.</text>
</comment>
<evidence type="ECO:0000256" key="5">
    <source>
        <dbReference type="ARBA" id="ARBA00022512"/>
    </source>
</evidence>
<dbReference type="PROSITE" id="PS00107">
    <property type="entry name" value="PROTEIN_KINASE_ATP"/>
    <property type="match status" value="1"/>
</dbReference>
<keyword evidence="18" id="KW-0675">Receptor</keyword>
<name>A0AA88A2V1_FICCA</name>
<dbReference type="AlphaFoldDB" id="A0AA88A2V1"/>
<dbReference type="InterPro" id="IPR013210">
    <property type="entry name" value="LRR_N_plant-typ"/>
</dbReference>
<evidence type="ECO:0000256" key="12">
    <source>
        <dbReference type="ARBA" id="ARBA00022737"/>
    </source>
</evidence>
<evidence type="ECO:0000256" key="24">
    <source>
        <dbReference type="SAM" id="Phobius"/>
    </source>
</evidence>
<evidence type="ECO:0000256" key="23">
    <source>
        <dbReference type="PROSITE-ProRule" id="PRU10141"/>
    </source>
</evidence>
<dbReference type="GO" id="GO:0099402">
    <property type="term" value="P:plant organ development"/>
    <property type="evidence" value="ECO:0007669"/>
    <property type="project" value="UniProtKB-ARBA"/>
</dbReference>
<dbReference type="GO" id="GO:0005886">
    <property type="term" value="C:plasma membrane"/>
    <property type="evidence" value="ECO:0007669"/>
    <property type="project" value="UniProtKB-SubCell"/>
</dbReference>
<keyword evidence="27" id="KW-1185">Reference proteome</keyword>
<dbReference type="SUPFAM" id="SSF56112">
    <property type="entry name" value="Protein kinase-like (PK-like)"/>
    <property type="match status" value="1"/>
</dbReference>
<evidence type="ECO:0000259" key="25">
    <source>
        <dbReference type="PROSITE" id="PS50011"/>
    </source>
</evidence>
<dbReference type="FunFam" id="3.30.200.20:FF:000309">
    <property type="entry name" value="Leucine-rich repeat receptor protein kinase MSP1"/>
    <property type="match status" value="1"/>
</dbReference>
<keyword evidence="5" id="KW-0964">Secreted</keyword>
<dbReference type="Gene3D" id="3.80.10.10">
    <property type="entry name" value="Ribonuclease Inhibitor"/>
    <property type="match status" value="3"/>
</dbReference>
<dbReference type="Pfam" id="PF08263">
    <property type="entry name" value="LRRNT_2"/>
    <property type="match status" value="1"/>
</dbReference>
<dbReference type="SMART" id="SM00369">
    <property type="entry name" value="LRR_TYP"/>
    <property type="match status" value="9"/>
</dbReference>
<dbReference type="Gene3D" id="1.10.510.10">
    <property type="entry name" value="Transferase(Phosphotransferase) domain 1"/>
    <property type="match status" value="1"/>
</dbReference>
<comment type="catalytic activity">
    <reaction evidence="22">
        <text>L-seryl-[protein] + ATP = O-phospho-L-seryl-[protein] + ADP + H(+)</text>
        <dbReference type="Rhea" id="RHEA:17989"/>
        <dbReference type="Rhea" id="RHEA-COMP:9863"/>
        <dbReference type="Rhea" id="RHEA-COMP:11604"/>
        <dbReference type="ChEBI" id="CHEBI:15378"/>
        <dbReference type="ChEBI" id="CHEBI:29999"/>
        <dbReference type="ChEBI" id="CHEBI:30616"/>
        <dbReference type="ChEBI" id="CHEBI:83421"/>
        <dbReference type="ChEBI" id="CHEBI:456216"/>
        <dbReference type="EC" id="2.7.11.1"/>
    </reaction>
</comment>
<dbReference type="GO" id="GO:0005524">
    <property type="term" value="F:ATP binding"/>
    <property type="evidence" value="ECO:0007669"/>
    <property type="project" value="UniProtKB-UniRule"/>
</dbReference>
<evidence type="ECO:0000256" key="11">
    <source>
        <dbReference type="ARBA" id="ARBA00022729"/>
    </source>
</evidence>
<evidence type="ECO:0000256" key="20">
    <source>
        <dbReference type="ARBA" id="ARBA00038043"/>
    </source>
</evidence>
<dbReference type="EC" id="2.7.11.1" evidence="4"/>
<evidence type="ECO:0000256" key="14">
    <source>
        <dbReference type="ARBA" id="ARBA00022777"/>
    </source>
</evidence>
<comment type="catalytic activity">
    <reaction evidence="21">
        <text>L-threonyl-[protein] + ATP = O-phospho-L-threonyl-[protein] + ADP + H(+)</text>
        <dbReference type="Rhea" id="RHEA:46608"/>
        <dbReference type="Rhea" id="RHEA-COMP:11060"/>
        <dbReference type="Rhea" id="RHEA-COMP:11605"/>
        <dbReference type="ChEBI" id="CHEBI:15378"/>
        <dbReference type="ChEBI" id="CHEBI:30013"/>
        <dbReference type="ChEBI" id="CHEBI:30616"/>
        <dbReference type="ChEBI" id="CHEBI:61977"/>
        <dbReference type="ChEBI" id="CHEBI:456216"/>
        <dbReference type="EC" id="2.7.11.1"/>
    </reaction>
</comment>
<evidence type="ECO:0000256" key="13">
    <source>
        <dbReference type="ARBA" id="ARBA00022741"/>
    </source>
</evidence>
<keyword evidence="14" id="KW-0418">Kinase</keyword>
<dbReference type="GO" id="GO:0009653">
    <property type="term" value="P:anatomical structure morphogenesis"/>
    <property type="evidence" value="ECO:0007669"/>
    <property type="project" value="UniProtKB-ARBA"/>
</dbReference>
<dbReference type="Proteomes" id="UP001187192">
    <property type="component" value="Unassembled WGS sequence"/>
</dbReference>
<dbReference type="PROSITE" id="PS00109">
    <property type="entry name" value="PROTEIN_KINASE_TYR"/>
    <property type="match status" value="1"/>
</dbReference>
<dbReference type="InterPro" id="IPR000719">
    <property type="entry name" value="Prot_kinase_dom"/>
</dbReference>
<evidence type="ECO:0000256" key="16">
    <source>
        <dbReference type="ARBA" id="ARBA00022989"/>
    </source>
</evidence>
<evidence type="ECO:0000256" key="15">
    <source>
        <dbReference type="ARBA" id="ARBA00022840"/>
    </source>
</evidence>
<feature type="binding site" evidence="23">
    <location>
        <position position="700"/>
    </location>
    <ligand>
        <name>ATP</name>
        <dbReference type="ChEBI" id="CHEBI:30616"/>
    </ligand>
</feature>
<gene>
    <name evidence="26" type="ORF">TIFTF001_014510</name>
</gene>
<evidence type="ECO:0000256" key="8">
    <source>
        <dbReference type="ARBA" id="ARBA00022614"/>
    </source>
</evidence>
<feature type="transmembrane region" description="Helical" evidence="24">
    <location>
        <begin position="604"/>
        <end position="630"/>
    </location>
</feature>
<dbReference type="InterPro" id="IPR008266">
    <property type="entry name" value="Tyr_kinase_AS"/>
</dbReference>
<evidence type="ECO:0000256" key="9">
    <source>
        <dbReference type="ARBA" id="ARBA00022679"/>
    </source>
</evidence>
<dbReference type="PROSITE" id="PS51450">
    <property type="entry name" value="LRR"/>
    <property type="match status" value="1"/>
</dbReference>
<dbReference type="SUPFAM" id="SSF52047">
    <property type="entry name" value="RNI-like"/>
    <property type="match status" value="1"/>
</dbReference>
<keyword evidence="15 23" id="KW-0067">ATP-binding</keyword>
<dbReference type="InterPro" id="IPR001611">
    <property type="entry name" value="Leu-rich_rpt"/>
</dbReference>
<organism evidence="26 27">
    <name type="scientific">Ficus carica</name>
    <name type="common">Common fig</name>
    <dbReference type="NCBI Taxonomy" id="3494"/>
    <lineage>
        <taxon>Eukaryota</taxon>
        <taxon>Viridiplantae</taxon>
        <taxon>Streptophyta</taxon>
        <taxon>Embryophyta</taxon>
        <taxon>Tracheophyta</taxon>
        <taxon>Spermatophyta</taxon>
        <taxon>Magnoliopsida</taxon>
        <taxon>eudicotyledons</taxon>
        <taxon>Gunneridae</taxon>
        <taxon>Pentapetalae</taxon>
        <taxon>rosids</taxon>
        <taxon>fabids</taxon>
        <taxon>Rosales</taxon>
        <taxon>Moraceae</taxon>
        <taxon>Ficeae</taxon>
        <taxon>Ficus</taxon>
    </lineage>
</organism>
<evidence type="ECO:0000256" key="10">
    <source>
        <dbReference type="ARBA" id="ARBA00022692"/>
    </source>
</evidence>
<evidence type="ECO:0000256" key="7">
    <source>
        <dbReference type="ARBA" id="ARBA00022553"/>
    </source>
</evidence>
<keyword evidence="9" id="KW-0808">Transferase</keyword>
<dbReference type="EMBL" id="BTGU01000020">
    <property type="protein sequence ID" value="GMN45317.1"/>
    <property type="molecule type" value="Genomic_DNA"/>
</dbReference>
<keyword evidence="7" id="KW-0597">Phosphoprotein</keyword>
<reference evidence="26" key="1">
    <citation type="submission" date="2023-07" db="EMBL/GenBank/DDBJ databases">
        <title>draft genome sequence of fig (Ficus carica).</title>
        <authorList>
            <person name="Takahashi T."/>
            <person name="Nishimura K."/>
        </authorList>
    </citation>
    <scope>NUCLEOTIDE SEQUENCE</scope>
</reference>
<keyword evidence="6" id="KW-0723">Serine/threonine-protein kinase</keyword>
<accession>A0AA88A2V1</accession>
<evidence type="ECO:0000256" key="22">
    <source>
        <dbReference type="ARBA" id="ARBA00048679"/>
    </source>
</evidence>
<dbReference type="InterPro" id="IPR003591">
    <property type="entry name" value="Leu-rich_rpt_typical-subtyp"/>
</dbReference>
<sequence>MGSPTPTLEKIFTLAGLVFSVQFLLVISFTSDVFASTSKEAEALLQWKSSLKEPNISLLSSWTDLPNPEKTPITPCNWFGISCNTAKTVISINLTNSGLQGTLHHFPFMSFPNLTYLNLSTNELFSTIPPQFSSLSELEFLDLSSNQFSGKIPHEIGNMTGLNVLNFFKNQLNGSIPQEIGNLKSLSKLCLISNNLSGLIPTSLGELKSLAFLALSTNNLYGPIPEEIGNLKSLDTLLLNANQLNGSIPSSFGELINLRILCLHRNQLSGSIPHELGNLLKLTSLELDTNQFTGYLPQSLCKGGMLRSITAFNNRFVGPIPKSFRNCTSLYKVRLQGNQFVGNISEDFGVYPNLSYVDLSCNKFYGEISRNWTQSTNLTVLKMAGNKLTGNIPPEIGSLSLLAELDLSLNHLVGVIPKELGSLSSLLNLRLNDNQFSGGVPSEFGSLTNLNHLDLSSNKLNKSIPGVLGNLLKVNYMNLSNDSFSQEIPFELGNLVHLSQLDLSFNLLSGEIPWQMSKMQSLETLNLSHNSLSGSIPTSFANMLGLLHVDISYNDLHGSVPNITAFRDASKQGAFDGNKGLCGDFGGLKPCNNSTVSNDRRKKIVVLLITVPLVASLLLIFALIGSTFLLGRKRKDRNNHETKEAMVFSILNYDGRAVYEEIIRAINNFDPTYCIGVGGYGSVYKANLAIPNMSTVAVKKLHRPPCEEGQNGKRLPKEFLNEIRALLEIRHRNIVKLYGFCSHERHSFLVYEYAERGSLATTLREEERAKEAGWNKRVNIVRGVARALAYLHHDCSPPIVHRDISSKNILLDSEFEARVSDFGTAKLLNPDSTNWTALAGTFGYVAPELAYTMKVSEKCDVYSFGVLALEIMMGKQPGDFVSAFSSPLDKEILVMEIMKALDQRLPPPTPKFEIELKTIASAIVACLDEPHSRPTMHMISRQLSVLFMRS</sequence>
<dbReference type="InterPro" id="IPR051716">
    <property type="entry name" value="Plant_RL_S/T_kinase"/>
</dbReference>
<dbReference type="InterPro" id="IPR011009">
    <property type="entry name" value="Kinase-like_dom_sf"/>
</dbReference>
<dbReference type="PANTHER" id="PTHR48053">
    <property type="entry name" value="LEUCINE RICH REPEAT FAMILY PROTEIN, EXPRESSED"/>
    <property type="match status" value="1"/>
</dbReference>
<keyword evidence="17 24" id="KW-0472">Membrane</keyword>
<evidence type="ECO:0000256" key="19">
    <source>
        <dbReference type="ARBA" id="ARBA00023180"/>
    </source>
</evidence>
<evidence type="ECO:0000256" key="21">
    <source>
        <dbReference type="ARBA" id="ARBA00047899"/>
    </source>
</evidence>
<evidence type="ECO:0000256" key="17">
    <source>
        <dbReference type="ARBA" id="ARBA00023136"/>
    </source>
</evidence>
<keyword evidence="12" id="KW-0677">Repeat</keyword>
<dbReference type="FunFam" id="3.80.10.10:FF:000095">
    <property type="entry name" value="LRR receptor-like serine/threonine-protein kinase GSO1"/>
    <property type="match status" value="1"/>
</dbReference>
<dbReference type="GO" id="GO:0004674">
    <property type="term" value="F:protein serine/threonine kinase activity"/>
    <property type="evidence" value="ECO:0007669"/>
    <property type="project" value="UniProtKB-KW"/>
</dbReference>
<evidence type="ECO:0000256" key="2">
    <source>
        <dbReference type="ARBA" id="ARBA00004236"/>
    </source>
</evidence>
<dbReference type="SUPFAM" id="SSF52058">
    <property type="entry name" value="L domain-like"/>
    <property type="match status" value="1"/>
</dbReference>
<dbReference type="FunFam" id="1.10.510.10:FF:000445">
    <property type="entry name" value="MDIS1-interacting receptor like kinase 2"/>
    <property type="match status" value="1"/>
</dbReference>
<evidence type="ECO:0000256" key="3">
    <source>
        <dbReference type="ARBA" id="ARBA00004479"/>
    </source>
</evidence>
<keyword evidence="16 24" id="KW-1133">Transmembrane helix</keyword>
<dbReference type="InterPro" id="IPR017441">
    <property type="entry name" value="Protein_kinase_ATP_BS"/>
</dbReference>
<keyword evidence="8" id="KW-0433">Leucine-rich repeat</keyword>
<keyword evidence="19" id="KW-0325">Glycoprotein</keyword>
<keyword evidence="5" id="KW-0134">Cell wall</keyword>
<comment type="caution">
    <text evidence="26">The sequence shown here is derived from an EMBL/GenBank/DDBJ whole genome shotgun (WGS) entry which is preliminary data.</text>
</comment>
<dbReference type="FunFam" id="3.80.10.10:FF:000400">
    <property type="entry name" value="Nuclear pore complex protein NUP107"/>
    <property type="match status" value="1"/>
</dbReference>
<dbReference type="Pfam" id="PF00560">
    <property type="entry name" value="LRR_1"/>
    <property type="match status" value="6"/>
</dbReference>
<keyword evidence="10 24" id="KW-0812">Transmembrane</keyword>
<comment type="subcellular location">
    <subcellularLocation>
        <location evidence="2">Cell membrane</location>
    </subcellularLocation>
    <subcellularLocation>
        <location evidence="3">Membrane</location>
        <topology evidence="3">Single-pass type I membrane protein</topology>
    </subcellularLocation>
    <subcellularLocation>
        <location evidence="1">Secreted</location>
        <location evidence="1">Cell wall</location>
    </subcellularLocation>
</comment>
<keyword evidence="13 23" id="KW-0547">Nucleotide-binding</keyword>
<dbReference type="Pfam" id="PF00069">
    <property type="entry name" value="Pkinase"/>
    <property type="match status" value="1"/>
</dbReference>
<evidence type="ECO:0000313" key="26">
    <source>
        <dbReference type="EMBL" id="GMN45317.1"/>
    </source>
</evidence>
<dbReference type="Pfam" id="PF13855">
    <property type="entry name" value="LRR_8"/>
    <property type="match status" value="1"/>
</dbReference>
<evidence type="ECO:0000256" key="1">
    <source>
        <dbReference type="ARBA" id="ARBA00004191"/>
    </source>
</evidence>
<protein>
    <recommendedName>
        <fullName evidence="4">non-specific serine/threonine protein kinase</fullName>
        <ecNumber evidence="4">2.7.11.1</ecNumber>
    </recommendedName>
</protein>
<evidence type="ECO:0000313" key="27">
    <source>
        <dbReference type="Proteomes" id="UP001187192"/>
    </source>
</evidence>
<proteinExistence type="inferred from homology"/>
<dbReference type="Gene3D" id="3.30.200.20">
    <property type="entry name" value="Phosphorylase Kinase, domain 1"/>
    <property type="match status" value="1"/>
</dbReference>
<dbReference type="PANTHER" id="PTHR48053:SF139">
    <property type="entry name" value="LRR RECEPTOR-LIKE KINASE FAMILY PROTEIN"/>
    <property type="match status" value="1"/>
</dbReference>
<dbReference type="PRINTS" id="PR00019">
    <property type="entry name" value="LEURICHRPT"/>
</dbReference>
<dbReference type="FunFam" id="3.80.10.10:FF:000041">
    <property type="entry name" value="LRR receptor-like serine/threonine-protein kinase ERECTA"/>
    <property type="match status" value="1"/>
</dbReference>
<keyword evidence="11" id="KW-0732">Signal</keyword>
<dbReference type="PROSITE" id="PS50011">
    <property type="entry name" value="PROTEIN_KINASE_DOM"/>
    <property type="match status" value="1"/>
</dbReference>
<evidence type="ECO:0000256" key="6">
    <source>
        <dbReference type="ARBA" id="ARBA00022527"/>
    </source>
</evidence>
<feature type="domain" description="Protein kinase" evidence="25">
    <location>
        <begin position="669"/>
        <end position="947"/>
    </location>
</feature>
<dbReference type="InterPro" id="IPR032675">
    <property type="entry name" value="LRR_dom_sf"/>
</dbReference>